<dbReference type="SMART" id="SM00471">
    <property type="entry name" value="HDc"/>
    <property type="match status" value="1"/>
</dbReference>
<dbReference type="PROSITE" id="PS51845">
    <property type="entry name" value="PDEASE_I_2"/>
    <property type="match status" value="1"/>
</dbReference>
<evidence type="ECO:0000256" key="4">
    <source>
        <dbReference type="PIRSR" id="PIRSR623088-2"/>
    </source>
</evidence>
<keyword evidence="7" id="KW-0472">Membrane</keyword>
<dbReference type="InterPro" id="IPR003607">
    <property type="entry name" value="HD/PDEase_dom"/>
</dbReference>
<feature type="compositionally biased region" description="Gly residues" evidence="6">
    <location>
        <begin position="556"/>
        <end position="565"/>
    </location>
</feature>
<feature type="binding site" evidence="4">
    <location>
        <position position="1197"/>
    </location>
    <ligand>
        <name>AMP</name>
        <dbReference type="ChEBI" id="CHEBI:456215"/>
    </ligand>
</feature>
<keyword evidence="7" id="KW-0812">Transmembrane</keyword>
<feature type="compositionally biased region" description="Polar residues" evidence="6">
    <location>
        <begin position="475"/>
        <end position="491"/>
    </location>
</feature>
<feature type="transmembrane region" description="Helical" evidence="7">
    <location>
        <begin position="314"/>
        <end position="339"/>
    </location>
</feature>
<dbReference type="CDD" id="cd00077">
    <property type="entry name" value="HDc"/>
    <property type="match status" value="1"/>
</dbReference>
<dbReference type="PANTHER" id="PTHR11347">
    <property type="entry name" value="CYCLIC NUCLEOTIDE PHOSPHODIESTERASE"/>
    <property type="match status" value="1"/>
</dbReference>
<evidence type="ECO:0000256" key="6">
    <source>
        <dbReference type="SAM" id="MobiDB-lite"/>
    </source>
</evidence>
<feature type="region of interest" description="Disordered" evidence="6">
    <location>
        <begin position="809"/>
        <end position="833"/>
    </location>
</feature>
<keyword evidence="2" id="KW-0378">Hydrolase</keyword>
<dbReference type="EMBL" id="JAEHOE010000060">
    <property type="protein sequence ID" value="KAG2490637.1"/>
    <property type="molecule type" value="Genomic_DNA"/>
</dbReference>
<dbReference type="GO" id="GO:0004114">
    <property type="term" value="F:3',5'-cyclic-nucleotide phosphodiesterase activity"/>
    <property type="evidence" value="ECO:0007669"/>
    <property type="project" value="InterPro"/>
</dbReference>
<feature type="compositionally biased region" description="Polar residues" evidence="6">
    <location>
        <begin position="810"/>
        <end position="819"/>
    </location>
</feature>
<sequence length="1359" mass="143961">MDEAEQRRPSRAARLWTSLRSSCLATRRVIVSDPTVLLWPLLALGLILGLGIWGVTAASGAYTDAARAQAGTLAAEVQLWLHMAAALTTTPLAQLASLIERDPQYGTVKAMFANVSAALMKPVDPHACEIRVEPWGVAQLWHSNLAAFGMPSGVFQAVSSTVDPAEAARLMGRRTGHVASDLSVSHVGTGDQRILVLRLPVFVAGREANETFGSPQPPEPCGDRCAYFPETKTKLWGYVSLLLRLSEVAHGEAALSDILRDSGFRYTLWALGTVDGAPAVASAQAPRDPMVTNMDIYGLKWTLHVAPHNAWTPAWYGGLVAGVVILAVAVSGLLFAVLVSRHKHKELLEALLPRQVVRTLATEPHMRSAIVAGSAHRILSAESPADLMLSVMSELLEGGQPNLRDIMYIRTALLGKNDIYQPINLRGHIKDAGLDAEVAQSLMRQLGGGGGTAAGMSFIAGPSRRPAPRHVKISATGSASGGPTTPRSLATLQDGELDLSDAGTDDGQGGGGSDTLPSVLALILTPHPLGWPETYASSDGAAEGDGTEDAASQHADGGGAAGGGSQTPRETPASRFLGKAASFLRVSLAQGSGGSVTARRASVAERASPQPSPRSLNPMLSGSGRRSVDMPSSSRRLMLPSATAASPGPSGSGLAGPPSASRRFLGLGLGPTAVAPDPAVQRAASMQAASHTLGPLSADPMDRNMLGKIAPALNEDEDDTPEPTSSCCGASTQDAQHEQEPVTASAVDVNDCAAQQVQVSGVSEFLDPLSHVGTDRPSAKKQSSVLAMFKKMSLNPISSSNNDALVPQHLHQQSPQPTSGRGPRSFTLSRPPSAVSPFTLRAGSQVMAAAILASPTPAAAAAAGGDGSVRPGGINFRAMSARYATQGLAETAAVMLGGPPPASGAPRRVSVAPPPAMIEETERLLAMADGWQFDTWRLQEATQGHALSSLGFFLMQRAGLVKRFRLKPMVLARLLRAVEAGYLDNPYHGATHAADVLQTLHVIIHATQLHVHYLDPLGLLAAYYAAIVHDYAHPGLTSDFLVATSDPLAIRYNDKSPLENHHCAASFSLLQRPELNVLAPLSQPEKTAFRKQVIELVLSTDMKQHFSILSHFNTVHRLSAYQQQALQQQQQQSTQQPQARGAAKQRQSLRRAVSKPRTLEPNAVELAFSDMWTENAPKPVDDTERLLSLQMALKCADIGHLGEELPVHKRWLSVLEEEFFRQGDREKELGLPISPLFDRSKQGVSKSQVGFYDFVALPLVHALASAFPGAQQLKGCFLTNYNHWRVVDGQAPVDVPKAPRRSSSDHGGPTSADQLATVDVASLIVGDVAVLTSAITSHQLDGEAAQAVDHVTDSRQQQG</sequence>
<accession>A0A835XSZ0</accession>
<evidence type="ECO:0000256" key="7">
    <source>
        <dbReference type="SAM" id="Phobius"/>
    </source>
</evidence>
<dbReference type="InterPro" id="IPR036971">
    <property type="entry name" value="PDEase_catalytic_dom_sf"/>
</dbReference>
<protein>
    <recommendedName>
        <fullName evidence="8">PDEase domain-containing protein</fullName>
    </recommendedName>
</protein>
<feature type="transmembrane region" description="Helical" evidence="7">
    <location>
        <begin position="36"/>
        <end position="55"/>
    </location>
</feature>
<feature type="binding site" evidence="5">
    <location>
        <position position="1197"/>
    </location>
    <ligand>
        <name>Zn(2+)</name>
        <dbReference type="ChEBI" id="CHEBI:29105"/>
        <label>1</label>
    </ligand>
</feature>
<feature type="binding site" evidence="4">
    <location>
        <position position="1030"/>
    </location>
    <ligand>
        <name>AMP</name>
        <dbReference type="ChEBI" id="CHEBI:456215"/>
    </ligand>
</feature>
<evidence type="ECO:0000313" key="9">
    <source>
        <dbReference type="EMBL" id="KAG2490637.1"/>
    </source>
</evidence>
<dbReference type="PRINTS" id="PR00387">
    <property type="entry name" value="PDIESTERASE1"/>
</dbReference>
<feature type="binding site" evidence="5">
    <location>
        <position position="1030"/>
    </location>
    <ligand>
        <name>Zn(2+)</name>
        <dbReference type="ChEBI" id="CHEBI:29105"/>
        <label>1</label>
    </ligand>
</feature>
<feature type="region of interest" description="Disordered" evidence="6">
    <location>
        <begin position="679"/>
        <end position="701"/>
    </location>
</feature>
<evidence type="ECO:0000256" key="2">
    <source>
        <dbReference type="ARBA" id="ARBA00022801"/>
    </source>
</evidence>
<name>A0A835XSZ0_9CHLO</name>
<evidence type="ECO:0000256" key="1">
    <source>
        <dbReference type="ARBA" id="ARBA00022723"/>
    </source>
</evidence>
<feature type="binding site" evidence="4">
    <location>
        <position position="1248"/>
    </location>
    <ligand>
        <name>AMP</name>
        <dbReference type="ChEBI" id="CHEBI:456215"/>
    </ligand>
</feature>
<feature type="binding site" evidence="4">
    <location>
        <begin position="988"/>
        <end position="992"/>
    </location>
    <ligand>
        <name>AMP</name>
        <dbReference type="ChEBI" id="CHEBI:456215"/>
    </ligand>
</feature>
<gene>
    <name evidence="9" type="ORF">HYH03_011028</name>
</gene>
<feature type="binding site" evidence="5">
    <location>
        <position position="1030"/>
    </location>
    <ligand>
        <name>Zn(2+)</name>
        <dbReference type="ChEBI" id="CHEBI:29105"/>
        <label>2</label>
    </ligand>
</feature>
<evidence type="ECO:0000256" key="5">
    <source>
        <dbReference type="PIRSR" id="PIRSR623088-3"/>
    </source>
</evidence>
<feature type="region of interest" description="Disordered" evidence="6">
    <location>
        <begin position="1126"/>
        <end position="1155"/>
    </location>
</feature>
<keyword evidence="1 5" id="KW-0479">Metal-binding</keyword>
<feature type="domain" description="PDEase" evidence="8">
    <location>
        <begin position="909"/>
        <end position="1291"/>
    </location>
</feature>
<keyword evidence="10" id="KW-1185">Reference proteome</keyword>
<evidence type="ECO:0000313" key="10">
    <source>
        <dbReference type="Proteomes" id="UP000612055"/>
    </source>
</evidence>
<dbReference type="InterPro" id="IPR023088">
    <property type="entry name" value="PDEase"/>
</dbReference>
<feature type="region of interest" description="Disordered" evidence="6">
    <location>
        <begin position="531"/>
        <end position="572"/>
    </location>
</feature>
<feature type="binding site" evidence="5">
    <location>
        <position position="1029"/>
    </location>
    <ligand>
        <name>Zn(2+)</name>
        <dbReference type="ChEBI" id="CHEBI:29105"/>
        <label>1</label>
    </ligand>
</feature>
<dbReference type="Proteomes" id="UP000612055">
    <property type="component" value="Unassembled WGS sequence"/>
</dbReference>
<comment type="caution">
    <text evidence="9">The sequence shown here is derived from an EMBL/GenBank/DDBJ whole genome shotgun (WGS) entry which is preliminary data.</text>
</comment>
<evidence type="ECO:0000259" key="8">
    <source>
        <dbReference type="PROSITE" id="PS51845"/>
    </source>
</evidence>
<dbReference type="SUPFAM" id="SSF109604">
    <property type="entry name" value="HD-domain/PDEase-like"/>
    <property type="match status" value="1"/>
</dbReference>
<dbReference type="GO" id="GO:0046872">
    <property type="term" value="F:metal ion binding"/>
    <property type="evidence" value="ECO:0007669"/>
    <property type="project" value="UniProtKB-KW"/>
</dbReference>
<keyword evidence="7" id="KW-1133">Transmembrane helix</keyword>
<reference evidence="9" key="1">
    <citation type="journal article" date="2020" name="bioRxiv">
        <title>Comparative genomics of Chlamydomonas.</title>
        <authorList>
            <person name="Craig R.J."/>
            <person name="Hasan A.R."/>
            <person name="Ness R.W."/>
            <person name="Keightley P.D."/>
        </authorList>
    </citation>
    <scope>NUCLEOTIDE SEQUENCE</scope>
    <source>
        <strain evidence="9">CCAP 11/70</strain>
    </source>
</reference>
<dbReference type="InterPro" id="IPR002073">
    <property type="entry name" value="PDEase_catalytic_dom"/>
</dbReference>
<feature type="active site" description="Proton donor" evidence="3">
    <location>
        <position position="988"/>
    </location>
</feature>
<feature type="region of interest" description="Disordered" evidence="6">
    <location>
        <begin position="590"/>
        <end position="663"/>
    </location>
</feature>
<feature type="region of interest" description="Disordered" evidence="6">
    <location>
        <begin position="1292"/>
        <end position="1312"/>
    </location>
</feature>
<evidence type="ECO:0000256" key="3">
    <source>
        <dbReference type="PIRSR" id="PIRSR623088-1"/>
    </source>
</evidence>
<organism evidence="9 10">
    <name type="scientific">Edaphochlamys debaryana</name>
    <dbReference type="NCBI Taxonomy" id="47281"/>
    <lineage>
        <taxon>Eukaryota</taxon>
        <taxon>Viridiplantae</taxon>
        <taxon>Chlorophyta</taxon>
        <taxon>core chlorophytes</taxon>
        <taxon>Chlorophyceae</taxon>
        <taxon>CS clade</taxon>
        <taxon>Chlamydomonadales</taxon>
        <taxon>Chlamydomonadales incertae sedis</taxon>
        <taxon>Edaphochlamys</taxon>
    </lineage>
</organism>
<dbReference type="GO" id="GO:0007165">
    <property type="term" value="P:signal transduction"/>
    <property type="evidence" value="ECO:0007669"/>
    <property type="project" value="InterPro"/>
</dbReference>
<dbReference type="OrthoDB" id="568146at2759"/>
<feature type="compositionally biased region" description="Polar residues" evidence="6">
    <location>
        <begin position="722"/>
        <end position="734"/>
    </location>
</feature>
<feature type="compositionally biased region" description="Low complexity" evidence="6">
    <location>
        <begin position="640"/>
        <end position="649"/>
    </location>
</feature>
<feature type="region of interest" description="Disordered" evidence="6">
    <location>
        <begin position="713"/>
        <end position="742"/>
    </location>
</feature>
<feature type="region of interest" description="Disordered" evidence="6">
    <location>
        <begin position="457"/>
        <end position="517"/>
    </location>
</feature>
<feature type="binding site" evidence="5">
    <location>
        <position position="992"/>
    </location>
    <ligand>
        <name>Zn(2+)</name>
        <dbReference type="ChEBI" id="CHEBI:29105"/>
        <label>1</label>
    </ligand>
</feature>
<feature type="compositionally biased region" description="Low complexity" evidence="6">
    <location>
        <begin position="1126"/>
        <end position="1138"/>
    </location>
</feature>
<dbReference type="Pfam" id="PF00233">
    <property type="entry name" value="PDEase_I"/>
    <property type="match status" value="1"/>
</dbReference>
<proteinExistence type="predicted"/>
<dbReference type="Gene3D" id="1.10.1300.10">
    <property type="entry name" value="3'5'-cyclic nucleotide phosphodiesterase, catalytic domain"/>
    <property type="match status" value="1"/>
</dbReference>